<dbReference type="Proteomes" id="UP000828941">
    <property type="component" value="Chromosome 9"/>
</dbReference>
<reference evidence="1 2" key="1">
    <citation type="journal article" date="2022" name="DNA Res.">
        <title>Chromosomal-level genome assembly of the orchid tree Bauhinia variegata (Leguminosae; Cercidoideae) supports the allotetraploid origin hypothesis of Bauhinia.</title>
        <authorList>
            <person name="Zhong Y."/>
            <person name="Chen Y."/>
            <person name="Zheng D."/>
            <person name="Pang J."/>
            <person name="Liu Y."/>
            <person name="Luo S."/>
            <person name="Meng S."/>
            <person name="Qian L."/>
            <person name="Wei D."/>
            <person name="Dai S."/>
            <person name="Zhou R."/>
        </authorList>
    </citation>
    <scope>NUCLEOTIDE SEQUENCE [LARGE SCALE GENOMIC DNA]</scope>
    <source>
        <strain evidence="1">BV-YZ2020</strain>
    </source>
</reference>
<evidence type="ECO:0000313" key="2">
    <source>
        <dbReference type="Proteomes" id="UP000828941"/>
    </source>
</evidence>
<accession>A0ACB9MGV2</accession>
<sequence length="458" mass="52031">MLAQWLSKFFNQNFRRRMKEQKSAETATPGSFRAYVQEEVMAQRMRILEEELAKSREENMLLQSEDATRAKSIGDRFQSYQKESGHVLFVLKKEKELISNSEQHARAMVHTLSEKLHQFKIKEAARVAEQKKQEEYIQVLKNECAMVKEELKEERKLVQMLKREIDEAAQFAKKQTEETKKKLVDALNAAAAENKYAKVNEDLQEERKLVQVLKLELDKATQSDKKQAQDTGQELVNAFNAAVAAITRTTAAEANQELQEEQKLGQMLKLEPDKATQSAKKQTEETGQELVNALNATVAAKSLTDSAESRVAAIEKEHAKVKKELKEEQDLVQMLKLELDEVTQFSNRQAEEKERKLANALNAAAAAESRAAAAEEKISDLERKMKSTADKVIRRLRADSLGRNPIFSYDLVCAICLINQKDLAFGCGHMSCQDCGSKMSDCPICREKITSRRKLFPE</sequence>
<organism evidence="1 2">
    <name type="scientific">Bauhinia variegata</name>
    <name type="common">Purple orchid tree</name>
    <name type="synonym">Phanera variegata</name>
    <dbReference type="NCBI Taxonomy" id="167791"/>
    <lineage>
        <taxon>Eukaryota</taxon>
        <taxon>Viridiplantae</taxon>
        <taxon>Streptophyta</taxon>
        <taxon>Embryophyta</taxon>
        <taxon>Tracheophyta</taxon>
        <taxon>Spermatophyta</taxon>
        <taxon>Magnoliopsida</taxon>
        <taxon>eudicotyledons</taxon>
        <taxon>Gunneridae</taxon>
        <taxon>Pentapetalae</taxon>
        <taxon>rosids</taxon>
        <taxon>fabids</taxon>
        <taxon>Fabales</taxon>
        <taxon>Fabaceae</taxon>
        <taxon>Cercidoideae</taxon>
        <taxon>Cercideae</taxon>
        <taxon>Bauhiniinae</taxon>
        <taxon>Bauhinia</taxon>
    </lineage>
</organism>
<gene>
    <name evidence="1" type="ORF">L6164_022905</name>
</gene>
<dbReference type="EMBL" id="CM039434">
    <property type="protein sequence ID" value="KAI4323287.1"/>
    <property type="molecule type" value="Genomic_DNA"/>
</dbReference>
<comment type="caution">
    <text evidence="1">The sequence shown here is derived from an EMBL/GenBank/DDBJ whole genome shotgun (WGS) entry which is preliminary data.</text>
</comment>
<keyword evidence="2" id="KW-1185">Reference proteome</keyword>
<evidence type="ECO:0000313" key="1">
    <source>
        <dbReference type="EMBL" id="KAI4323287.1"/>
    </source>
</evidence>
<name>A0ACB9MGV2_BAUVA</name>
<protein>
    <submittedName>
        <fullName evidence="1">Uncharacterized protein</fullName>
    </submittedName>
</protein>
<proteinExistence type="predicted"/>